<dbReference type="Pfam" id="PF00534">
    <property type="entry name" value="Glycos_transf_1"/>
    <property type="match status" value="1"/>
</dbReference>
<evidence type="ECO:0000256" key="1">
    <source>
        <dbReference type="ARBA" id="ARBA00022676"/>
    </source>
</evidence>
<dbReference type="NCBIfam" id="TIGR02149">
    <property type="entry name" value="glgA_Coryne"/>
    <property type="match status" value="1"/>
</dbReference>
<dbReference type="Gene3D" id="3.40.50.2000">
    <property type="entry name" value="Glycogen Phosphorylase B"/>
    <property type="match status" value="2"/>
</dbReference>
<dbReference type="PANTHER" id="PTHR45947">
    <property type="entry name" value="SULFOQUINOVOSYL TRANSFERASE SQD2"/>
    <property type="match status" value="1"/>
</dbReference>
<dbReference type="InterPro" id="IPR001296">
    <property type="entry name" value="Glyco_trans_1"/>
</dbReference>
<dbReference type="InterPro" id="IPR011875">
    <property type="entry name" value="M1P_synthase"/>
</dbReference>
<evidence type="ECO:0000256" key="2">
    <source>
        <dbReference type="ARBA" id="ARBA00022679"/>
    </source>
</evidence>
<dbReference type="GO" id="GO:1901137">
    <property type="term" value="P:carbohydrate derivative biosynthetic process"/>
    <property type="evidence" value="ECO:0007669"/>
    <property type="project" value="UniProtKB-ARBA"/>
</dbReference>
<dbReference type="OrthoDB" id="6286688at2"/>
<accession>A0A1A3BHA1</accession>
<dbReference type="Pfam" id="PF13439">
    <property type="entry name" value="Glyco_transf_4"/>
    <property type="match status" value="1"/>
</dbReference>
<reference evidence="5 6" key="1">
    <citation type="submission" date="2016-06" db="EMBL/GenBank/DDBJ databases">
        <authorList>
            <person name="Kjaerup R.B."/>
            <person name="Dalgaard T.S."/>
            <person name="Juul-Madsen H.R."/>
        </authorList>
    </citation>
    <scope>NUCLEOTIDE SEQUENCE [LARGE SCALE GENOMIC DNA]</scope>
    <source>
        <strain evidence="5 6">1081914.2</strain>
    </source>
</reference>
<dbReference type="AlphaFoldDB" id="A0A1A3BHA1"/>
<dbReference type="RefSeq" id="WP_065123563.1">
    <property type="nucleotide sequence ID" value="NZ_LZKQ01000324.1"/>
</dbReference>
<gene>
    <name evidence="5" type="ORF">A9X01_06585</name>
</gene>
<name>A0A1A3BHA1_MYCAS</name>
<dbReference type="GO" id="GO:0016757">
    <property type="term" value="F:glycosyltransferase activity"/>
    <property type="evidence" value="ECO:0007669"/>
    <property type="project" value="UniProtKB-KW"/>
</dbReference>
<dbReference type="InterPro" id="IPR050194">
    <property type="entry name" value="Glycosyltransferase_grp1"/>
</dbReference>
<evidence type="ECO:0000259" key="3">
    <source>
        <dbReference type="Pfam" id="PF00534"/>
    </source>
</evidence>
<dbReference type="SUPFAM" id="SSF53756">
    <property type="entry name" value="UDP-Glycosyltransferase/glycogen phosphorylase"/>
    <property type="match status" value="1"/>
</dbReference>
<dbReference type="GO" id="GO:0009250">
    <property type="term" value="P:glucan biosynthetic process"/>
    <property type="evidence" value="ECO:0007669"/>
    <property type="project" value="InterPro"/>
</dbReference>
<dbReference type="InterPro" id="IPR028098">
    <property type="entry name" value="Glyco_trans_4-like_N"/>
</dbReference>
<organism evidence="5 6">
    <name type="scientific">Mycobacterium asiaticum</name>
    <dbReference type="NCBI Taxonomy" id="1790"/>
    <lineage>
        <taxon>Bacteria</taxon>
        <taxon>Bacillati</taxon>
        <taxon>Actinomycetota</taxon>
        <taxon>Actinomycetes</taxon>
        <taxon>Mycobacteriales</taxon>
        <taxon>Mycobacteriaceae</taxon>
        <taxon>Mycobacterium</taxon>
    </lineage>
</organism>
<dbReference type="PANTHER" id="PTHR45947:SF3">
    <property type="entry name" value="SULFOQUINOVOSYL TRANSFERASE SQD2"/>
    <property type="match status" value="1"/>
</dbReference>
<dbReference type="eggNOG" id="COG0297">
    <property type="taxonomic scope" value="Bacteria"/>
</dbReference>
<feature type="domain" description="Glycosyl transferase family 1" evidence="3">
    <location>
        <begin position="193"/>
        <end position="364"/>
    </location>
</feature>
<dbReference type="STRING" id="1790.A5645_14710"/>
<dbReference type="EMBL" id="LZKQ01000324">
    <property type="protein sequence ID" value="OBI73277.1"/>
    <property type="molecule type" value="Genomic_DNA"/>
</dbReference>
<evidence type="ECO:0000313" key="5">
    <source>
        <dbReference type="EMBL" id="OBI73277.1"/>
    </source>
</evidence>
<dbReference type="CDD" id="cd03801">
    <property type="entry name" value="GT4_PimA-like"/>
    <property type="match status" value="1"/>
</dbReference>
<proteinExistence type="predicted"/>
<evidence type="ECO:0000259" key="4">
    <source>
        <dbReference type="Pfam" id="PF13439"/>
    </source>
</evidence>
<feature type="domain" description="Glycosyltransferase subfamily 4-like N-terminal" evidence="4">
    <location>
        <begin position="15"/>
        <end position="176"/>
    </location>
</feature>
<protein>
    <submittedName>
        <fullName evidence="5">Glycosyl transferase family 1</fullName>
    </submittedName>
</protein>
<dbReference type="Proteomes" id="UP000093795">
    <property type="component" value="Unassembled WGS sequence"/>
</dbReference>
<dbReference type="GO" id="GO:0008610">
    <property type="term" value="P:lipid biosynthetic process"/>
    <property type="evidence" value="ECO:0007669"/>
    <property type="project" value="UniProtKB-ARBA"/>
</dbReference>
<dbReference type="GO" id="GO:1903509">
    <property type="term" value="P:liposaccharide metabolic process"/>
    <property type="evidence" value="ECO:0007669"/>
    <property type="project" value="UniProtKB-ARBA"/>
</dbReference>
<comment type="caution">
    <text evidence="5">The sequence shown here is derived from an EMBL/GenBank/DDBJ whole genome shotgun (WGS) entry which is preliminary data.</text>
</comment>
<keyword evidence="1" id="KW-0328">Glycosyltransferase</keyword>
<sequence length="387" mass="41282">MRVAMMTREYPPEVYGGAGVHVTELVAQLRKLCAVDVHCMGADRPGAVAHQPDPRLRNANAALSTLSADLVMANAASAATVVHSHTWYTGLAGHLAKLLFDIPHVLTAHSLEPMRPWKAEQLGGGYQVSSWVENTAVLAADAVIAVSSGMRDDILRVYPTLDPNVVHVIRNGIDTDVWHPAGPVRTGSVLAELGVDPRRPVVAFVGRITRQKGVSHLVAAAHHFSPDIQLVLCAGAPDTPEIAEEVRSAVAGLAGSRTGVFWVRDMLPIGKLREILSAATVFVCPSVYEPLGIVNLEAMACATAVVASDVGGIPEVVADGVTGSLVHYDADFPDAYEARLAEAVNALVADPARAQQYGHAGRQRCIEEFSWTHIAEQTLDIYRKVCA</sequence>
<keyword evidence="2 5" id="KW-0808">Transferase</keyword>
<evidence type="ECO:0000313" key="6">
    <source>
        <dbReference type="Proteomes" id="UP000093795"/>
    </source>
</evidence>